<evidence type="ECO:0000256" key="3">
    <source>
        <dbReference type="ARBA" id="ARBA00022448"/>
    </source>
</evidence>
<name>A0A1T4MWL1_9GAMM</name>
<evidence type="ECO:0000256" key="6">
    <source>
        <dbReference type="ARBA" id="ARBA00022692"/>
    </source>
</evidence>
<gene>
    <name evidence="11" type="ORF">SAMN02745674_00624</name>
</gene>
<evidence type="ECO:0000256" key="9">
    <source>
        <dbReference type="ARBA" id="ARBA00023136"/>
    </source>
</evidence>
<dbReference type="GO" id="GO:0015628">
    <property type="term" value="P:protein secretion by the type II secretion system"/>
    <property type="evidence" value="ECO:0007669"/>
    <property type="project" value="InterPro"/>
</dbReference>
<evidence type="ECO:0000256" key="4">
    <source>
        <dbReference type="ARBA" id="ARBA00022475"/>
    </source>
</evidence>
<keyword evidence="8 10" id="KW-1133">Transmembrane helix</keyword>
<evidence type="ECO:0000313" key="11">
    <source>
        <dbReference type="EMBL" id="SJZ71353.1"/>
    </source>
</evidence>
<feature type="transmembrane region" description="Helical" evidence="10">
    <location>
        <begin position="25"/>
        <end position="44"/>
    </location>
</feature>
<evidence type="ECO:0000256" key="2">
    <source>
        <dbReference type="ARBA" id="ARBA00010637"/>
    </source>
</evidence>
<protein>
    <submittedName>
        <fullName evidence="11">General secretion pathway protein M</fullName>
    </submittedName>
</protein>
<organism evidence="11 12">
    <name type="scientific">Lysobacter spongiicola DSM 21749</name>
    <dbReference type="NCBI Taxonomy" id="1122188"/>
    <lineage>
        <taxon>Bacteria</taxon>
        <taxon>Pseudomonadati</taxon>
        <taxon>Pseudomonadota</taxon>
        <taxon>Gammaproteobacteria</taxon>
        <taxon>Lysobacterales</taxon>
        <taxon>Lysobacteraceae</taxon>
        <taxon>Novilysobacter</taxon>
    </lineage>
</organism>
<dbReference type="Pfam" id="PF04612">
    <property type="entry name" value="T2SSM"/>
    <property type="match status" value="1"/>
</dbReference>
<comment type="similarity">
    <text evidence="2">Belongs to the GSP M family.</text>
</comment>
<keyword evidence="4" id="KW-1003">Cell membrane</keyword>
<keyword evidence="3" id="KW-0813">Transport</keyword>
<dbReference type="AlphaFoldDB" id="A0A1T4MWL1"/>
<dbReference type="STRING" id="1122188.SAMN02745674_00624"/>
<keyword evidence="5" id="KW-0997">Cell inner membrane</keyword>
<dbReference type="InterPro" id="IPR007690">
    <property type="entry name" value="T2SS_GspM"/>
</dbReference>
<dbReference type="Gene3D" id="3.30.1360.100">
    <property type="entry name" value="General secretion pathway protein M, EpsM"/>
    <property type="match status" value="1"/>
</dbReference>
<evidence type="ECO:0000256" key="5">
    <source>
        <dbReference type="ARBA" id="ARBA00022519"/>
    </source>
</evidence>
<evidence type="ECO:0000256" key="10">
    <source>
        <dbReference type="SAM" id="Phobius"/>
    </source>
</evidence>
<dbReference type="EMBL" id="FUXP01000001">
    <property type="protein sequence ID" value="SJZ71353.1"/>
    <property type="molecule type" value="Genomic_DNA"/>
</dbReference>
<evidence type="ECO:0000256" key="1">
    <source>
        <dbReference type="ARBA" id="ARBA00004377"/>
    </source>
</evidence>
<dbReference type="InterPro" id="IPR023229">
    <property type="entry name" value="T2SS_M_periplasmic_sf"/>
</dbReference>
<dbReference type="Proteomes" id="UP000190061">
    <property type="component" value="Unassembled WGS sequence"/>
</dbReference>
<sequence length="171" mass="18515">MSSTDSGIRLRASDWWLSREPRERLMLVVMGIAVAAFVLWLGLLRPLQAWAEEARARHDRAAAGLAWVQSAVRELEARGIGQPAPQADQADNGFKDIILATAASARVEVTRQRTDEAGGLSIGIDAVGAPELFAWLDRLYADHGIAPVSMQVDKRNGALRVEVAFAARGTS</sequence>
<evidence type="ECO:0000313" key="12">
    <source>
        <dbReference type="Proteomes" id="UP000190061"/>
    </source>
</evidence>
<dbReference type="OrthoDB" id="6006969at2"/>
<evidence type="ECO:0000256" key="8">
    <source>
        <dbReference type="ARBA" id="ARBA00022989"/>
    </source>
</evidence>
<comment type="subcellular location">
    <subcellularLocation>
        <location evidence="1">Cell inner membrane</location>
        <topology evidence="1">Single-pass membrane protein</topology>
    </subcellularLocation>
</comment>
<dbReference type="GO" id="GO:0015627">
    <property type="term" value="C:type II protein secretion system complex"/>
    <property type="evidence" value="ECO:0007669"/>
    <property type="project" value="InterPro"/>
</dbReference>
<keyword evidence="6 10" id="KW-0812">Transmembrane</keyword>
<accession>A0A1T4MWL1</accession>
<dbReference type="SUPFAM" id="SSF103054">
    <property type="entry name" value="General secretion pathway protein M, EpsM"/>
    <property type="match status" value="1"/>
</dbReference>
<proteinExistence type="inferred from homology"/>
<keyword evidence="9 10" id="KW-0472">Membrane</keyword>
<reference evidence="11 12" key="1">
    <citation type="submission" date="2017-02" db="EMBL/GenBank/DDBJ databases">
        <authorList>
            <person name="Peterson S.W."/>
        </authorList>
    </citation>
    <scope>NUCLEOTIDE SEQUENCE [LARGE SCALE GENOMIC DNA]</scope>
    <source>
        <strain evidence="11 12">DSM 21749</strain>
    </source>
</reference>
<evidence type="ECO:0000256" key="7">
    <source>
        <dbReference type="ARBA" id="ARBA00022927"/>
    </source>
</evidence>
<dbReference type="GO" id="GO:0005886">
    <property type="term" value="C:plasma membrane"/>
    <property type="evidence" value="ECO:0007669"/>
    <property type="project" value="UniProtKB-SubCell"/>
</dbReference>
<keyword evidence="12" id="KW-1185">Reference proteome</keyword>
<keyword evidence="7" id="KW-0653">Protein transport</keyword>
<dbReference type="RefSeq" id="WP_078757208.1">
    <property type="nucleotide sequence ID" value="NZ_FUXP01000001.1"/>
</dbReference>